<gene>
    <name evidence="1" type="ORF">Scep_019731</name>
</gene>
<name>A0AAP0IBK3_9MAGN</name>
<organism evidence="1 2">
    <name type="scientific">Stephania cephalantha</name>
    <dbReference type="NCBI Taxonomy" id="152367"/>
    <lineage>
        <taxon>Eukaryota</taxon>
        <taxon>Viridiplantae</taxon>
        <taxon>Streptophyta</taxon>
        <taxon>Embryophyta</taxon>
        <taxon>Tracheophyta</taxon>
        <taxon>Spermatophyta</taxon>
        <taxon>Magnoliopsida</taxon>
        <taxon>Ranunculales</taxon>
        <taxon>Menispermaceae</taxon>
        <taxon>Menispermoideae</taxon>
        <taxon>Cissampelideae</taxon>
        <taxon>Stephania</taxon>
    </lineage>
</organism>
<keyword evidence="2" id="KW-1185">Reference proteome</keyword>
<reference evidence="1 2" key="1">
    <citation type="submission" date="2024-01" db="EMBL/GenBank/DDBJ databases">
        <title>Genome assemblies of Stephania.</title>
        <authorList>
            <person name="Yang L."/>
        </authorList>
    </citation>
    <scope>NUCLEOTIDE SEQUENCE [LARGE SCALE GENOMIC DNA]</scope>
    <source>
        <strain evidence="1">JXDWG</strain>
        <tissue evidence="1">Leaf</tissue>
    </source>
</reference>
<proteinExistence type="predicted"/>
<evidence type="ECO:0000313" key="2">
    <source>
        <dbReference type="Proteomes" id="UP001419268"/>
    </source>
</evidence>
<evidence type="ECO:0000313" key="1">
    <source>
        <dbReference type="EMBL" id="KAK9112212.1"/>
    </source>
</evidence>
<dbReference type="AlphaFoldDB" id="A0AAP0IBK3"/>
<sequence>MNPLCIHNTPNRAAQNTWIQELFDITTPVKIRMKREIIQHREKKMPWPFFSNRPNLVNSFESLR</sequence>
<accession>A0AAP0IBK3</accession>
<protein>
    <submittedName>
        <fullName evidence="1">Uncharacterized protein</fullName>
    </submittedName>
</protein>
<dbReference type="Proteomes" id="UP001419268">
    <property type="component" value="Unassembled WGS sequence"/>
</dbReference>
<dbReference type="EMBL" id="JBBNAG010000008">
    <property type="protein sequence ID" value="KAK9112212.1"/>
    <property type="molecule type" value="Genomic_DNA"/>
</dbReference>
<comment type="caution">
    <text evidence="1">The sequence shown here is derived from an EMBL/GenBank/DDBJ whole genome shotgun (WGS) entry which is preliminary data.</text>
</comment>